<dbReference type="GO" id="GO:0005634">
    <property type="term" value="C:nucleus"/>
    <property type="evidence" value="ECO:0007669"/>
    <property type="project" value="UniProtKB-SubCell"/>
</dbReference>
<feature type="compositionally biased region" description="Low complexity" evidence="11">
    <location>
        <begin position="418"/>
        <end position="434"/>
    </location>
</feature>
<reference evidence="15" key="2">
    <citation type="submission" date="2018-12" db="UniProtKB">
        <authorList>
            <consortium name="WormBaseParasite"/>
        </authorList>
    </citation>
    <scope>IDENTIFICATION</scope>
    <source>
        <strain evidence="15">Puerto Rican</strain>
    </source>
</reference>
<feature type="region of interest" description="Disordered" evidence="11">
    <location>
        <begin position="33"/>
        <end position="54"/>
    </location>
</feature>
<dbReference type="InterPro" id="IPR052294">
    <property type="entry name" value="VSX_homeobox_regulators"/>
</dbReference>
<keyword evidence="5 9" id="KW-0238">DNA-binding</keyword>
<evidence type="ECO:0000256" key="5">
    <source>
        <dbReference type="ARBA" id="ARBA00023125"/>
    </source>
</evidence>
<keyword evidence="7" id="KW-0804">Transcription</keyword>
<feature type="region of interest" description="Disordered" evidence="11">
    <location>
        <begin position="494"/>
        <end position="543"/>
    </location>
</feature>
<feature type="domain" description="CVC" evidence="13">
    <location>
        <begin position="598"/>
        <end position="651"/>
    </location>
</feature>
<feature type="compositionally biased region" description="Low complexity" evidence="11">
    <location>
        <begin position="468"/>
        <end position="477"/>
    </location>
</feature>
<evidence type="ECO:0000259" key="12">
    <source>
        <dbReference type="PROSITE" id="PS50071"/>
    </source>
</evidence>
<dbReference type="GO" id="GO:0000981">
    <property type="term" value="F:DNA-binding transcription factor activity, RNA polymerase II-specific"/>
    <property type="evidence" value="ECO:0007669"/>
    <property type="project" value="InterPro"/>
</dbReference>
<dbReference type="SUPFAM" id="SSF46689">
    <property type="entry name" value="Homeodomain-like"/>
    <property type="match status" value="1"/>
</dbReference>
<comment type="subcellular location">
    <subcellularLocation>
        <location evidence="1 9 10">Nucleus</location>
    </subcellularLocation>
</comment>
<dbReference type="InParanoid" id="A0A3Q0KCT4"/>
<dbReference type="FunFam" id="1.10.10.60:FF:000065">
    <property type="entry name" value="Visual system homeobox 1"/>
    <property type="match status" value="1"/>
</dbReference>
<evidence type="ECO:0000256" key="11">
    <source>
        <dbReference type="SAM" id="MobiDB-lite"/>
    </source>
</evidence>
<evidence type="ECO:0000313" key="15">
    <source>
        <dbReference type="WBParaSite" id="Smp_017020.1"/>
    </source>
</evidence>
<dbReference type="GO" id="GO:1990837">
    <property type="term" value="F:sequence-specific double-stranded DNA binding"/>
    <property type="evidence" value="ECO:0007669"/>
    <property type="project" value="TreeGrafter"/>
</dbReference>
<dbReference type="WBParaSite" id="Smp_017020.1">
    <property type="protein sequence ID" value="Smp_017020.1"/>
    <property type="gene ID" value="Smp_017020"/>
</dbReference>
<dbReference type="Gene3D" id="1.10.10.60">
    <property type="entry name" value="Homeodomain-like"/>
    <property type="match status" value="1"/>
</dbReference>
<evidence type="ECO:0000256" key="6">
    <source>
        <dbReference type="ARBA" id="ARBA00023155"/>
    </source>
</evidence>
<sequence length="696" mass="78909">MIHQYDSTKSVTNSDCKKHLPFTIHTLLELNHNNNNGNNNTTNNATDNTTNNDNTLNIEQTNEKEQIHAEKYLKTMVKKSGNIIDLNKQNFNLINNWIATKLDEKLFLQLFKNVYLSLNSTQQQEQQTDVFNDCYHTIDNAISTTNTTNNSNISSHDNYMNYNIPNIHNIVNYLQTDHWSELLNLTTKHSSSYPIQPSSSSSLSSSSSPSSSLLLSFNNQSEIIRSTLKHFKYDYLQSKCTFSSNGQLKEDINYLKNIQKKTLFNIKTDSPINASVQPSFTSVADACNYNAEFANHSSQNKPVYENNALSSPMLLPSSISMPYLFPSLNILNNQSLEKQYNPYTCDNSYRNLPYNCTEVNNRQSNTLHDCTYSQSSFSLNYNASDNLVKLTNKSVDTSPVDSITASTTDIISRINNDHSTITTTNDNNTSSTTTYKHKSNLSSNTGIREYKTKSRKSNSTGFIHRKSSNASSHLSSSNKTEILTNYINRDNVLLKTNSDDGDDENGGGNDNDDEDGDSFNDDDDDNSNNNNSVKSSKRRRHRTIFTSGQLNELEKAFHEAHYPDVYQRELLSMKAELPEDRIQVWFQNRRAKWRKTEKKWGKSSIMAEYGLYGAMVRHSLPLPKTILKSALDNNDESCAPWLLGMHKKSSMQSNIEQQELKQDPIIDSNNCDLSSPTTTITYLTESIQSSNESDKI</sequence>
<evidence type="ECO:0000256" key="4">
    <source>
        <dbReference type="ARBA" id="ARBA00023015"/>
    </source>
</evidence>
<evidence type="ECO:0000256" key="1">
    <source>
        <dbReference type="ARBA" id="ARBA00004123"/>
    </source>
</evidence>
<name>A0A3Q0KCT4_SCHMA</name>
<keyword evidence="3" id="KW-0217">Developmental protein</keyword>
<reference evidence="14" key="1">
    <citation type="journal article" date="2012" name="PLoS Negl. Trop. Dis.">
        <title>A systematically improved high quality genome and transcriptome of the human blood fluke Schistosoma mansoni.</title>
        <authorList>
            <person name="Protasio A.V."/>
            <person name="Tsai I.J."/>
            <person name="Babbage A."/>
            <person name="Nichol S."/>
            <person name="Hunt M."/>
            <person name="Aslett M.A."/>
            <person name="De Silva N."/>
            <person name="Velarde G.S."/>
            <person name="Anderson T.J."/>
            <person name="Clark R.C."/>
            <person name="Davidson C."/>
            <person name="Dillon G.P."/>
            <person name="Holroyd N.E."/>
            <person name="LoVerde P.T."/>
            <person name="Lloyd C."/>
            <person name="McQuillan J."/>
            <person name="Oliveira G."/>
            <person name="Otto T.D."/>
            <person name="Parker-Manuel S.J."/>
            <person name="Quail M.A."/>
            <person name="Wilson R.A."/>
            <person name="Zerlotini A."/>
            <person name="Dunne D.W."/>
            <person name="Berriman M."/>
        </authorList>
    </citation>
    <scope>NUCLEOTIDE SEQUENCE [LARGE SCALE GENOMIC DNA]</scope>
    <source>
        <strain evidence="14">Puerto Rican</strain>
    </source>
</reference>
<feature type="DNA-binding region" description="Homeobox" evidence="9">
    <location>
        <begin position="538"/>
        <end position="597"/>
    </location>
</feature>
<dbReference type="PANTHER" id="PTHR46892:SF3">
    <property type="entry name" value="VISUAL SYSTEM HOMEOBOX 2"/>
    <property type="match status" value="1"/>
</dbReference>
<keyword evidence="14" id="KW-1185">Reference proteome</keyword>
<dbReference type="PANTHER" id="PTHR46892">
    <property type="entry name" value="VISUAL SYSTEM HOMEOBOX 2"/>
    <property type="match status" value="1"/>
</dbReference>
<comment type="similarity">
    <text evidence="2">Belongs to the paired homeobox family.</text>
</comment>
<organism evidence="14 15">
    <name type="scientific">Schistosoma mansoni</name>
    <name type="common">Blood fluke</name>
    <dbReference type="NCBI Taxonomy" id="6183"/>
    <lineage>
        <taxon>Eukaryota</taxon>
        <taxon>Metazoa</taxon>
        <taxon>Spiralia</taxon>
        <taxon>Lophotrochozoa</taxon>
        <taxon>Platyhelminthes</taxon>
        <taxon>Trematoda</taxon>
        <taxon>Digenea</taxon>
        <taxon>Strigeidida</taxon>
        <taxon>Schistosomatoidea</taxon>
        <taxon>Schistosomatidae</taxon>
        <taxon>Schistosoma</taxon>
    </lineage>
</organism>
<evidence type="ECO:0000256" key="8">
    <source>
        <dbReference type="ARBA" id="ARBA00023242"/>
    </source>
</evidence>
<dbReference type="InterPro" id="IPR001356">
    <property type="entry name" value="HD"/>
</dbReference>
<evidence type="ECO:0000256" key="10">
    <source>
        <dbReference type="RuleBase" id="RU000682"/>
    </source>
</evidence>
<accession>A0A3Q0KCT4</accession>
<dbReference type="CDD" id="cd00086">
    <property type="entry name" value="homeodomain"/>
    <property type="match status" value="1"/>
</dbReference>
<feature type="region of interest" description="Disordered" evidence="11">
    <location>
        <begin position="418"/>
        <end position="478"/>
    </location>
</feature>
<evidence type="ECO:0000259" key="13">
    <source>
        <dbReference type="PROSITE" id="PS51496"/>
    </source>
</evidence>
<dbReference type="InterPro" id="IPR017970">
    <property type="entry name" value="Homeobox_CS"/>
</dbReference>
<dbReference type="AlphaFoldDB" id="A0A3Q0KCT4"/>
<keyword evidence="8 9" id="KW-0539">Nucleus</keyword>
<dbReference type="STRING" id="6183.A0A3Q0KCT4"/>
<proteinExistence type="inferred from homology"/>
<evidence type="ECO:0000256" key="7">
    <source>
        <dbReference type="ARBA" id="ARBA00023163"/>
    </source>
</evidence>
<keyword evidence="4" id="KW-0805">Transcription regulation</keyword>
<dbReference type="PROSITE" id="PS00027">
    <property type="entry name" value="HOMEOBOX_1"/>
    <property type="match status" value="1"/>
</dbReference>
<dbReference type="PROSITE" id="PS51496">
    <property type="entry name" value="CVC"/>
    <property type="match status" value="1"/>
</dbReference>
<dbReference type="Pfam" id="PF00046">
    <property type="entry name" value="Homeodomain"/>
    <property type="match status" value="1"/>
</dbReference>
<evidence type="ECO:0000256" key="2">
    <source>
        <dbReference type="ARBA" id="ARBA00005733"/>
    </source>
</evidence>
<dbReference type="InterPro" id="IPR009057">
    <property type="entry name" value="Homeodomain-like_sf"/>
</dbReference>
<dbReference type="PROSITE" id="PS50071">
    <property type="entry name" value="HOMEOBOX_2"/>
    <property type="match status" value="1"/>
</dbReference>
<dbReference type="Proteomes" id="UP000008854">
    <property type="component" value="Unassembled WGS sequence"/>
</dbReference>
<dbReference type="InterPro" id="IPR023339">
    <property type="entry name" value="CVC"/>
</dbReference>
<evidence type="ECO:0000313" key="14">
    <source>
        <dbReference type="Proteomes" id="UP000008854"/>
    </source>
</evidence>
<protein>
    <submittedName>
        <fullName evidence="15">Homeobox protein vsx-1-related</fullName>
    </submittedName>
</protein>
<feature type="compositionally biased region" description="Acidic residues" evidence="11">
    <location>
        <begin position="499"/>
        <end position="526"/>
    </location>
</feature>
<evidence type="ECO:0000256" key="9">
    <source>
        <dbReference type="PROSITE-ProRule" id="PRU00108"/>
    </source>
</evidence>
<keyword evidence="6 9" id="KW-0371">Homeobox</keyword>
<feature type="domain" description="Homeobox" evidence="12">
    <location>
        <begin position="536"/>
        <end position="596"/>
    </location>
</feature>
<evidence type="ECO:0000256" key="3">
    <source>
        <dbReference type="ARBA" id="ARBA00022473"/>
    </source>
</evidence>
<dbReference type="SMART" id="SM00389">
    <property type="entry name" value="HOX"/>
    <property type="match status" value="1"/>
</dbReference>